<dbReference type="PANTHER" id="PTHR11468">
    <property type="entry name" value="GLYCOGEN PHOSPHORYLASE"/>
    <property type="match status" value="1"/>
</dbReference>
<dbReference type="GO" id="GO:0005737">
    <property type="term" value="C:cytoplasm"/>
    <property type="evidence" value="ECO:0007669"/>
    <property type="project" value="TreeGrafter"/>
</dbReference>
<evidence type="ECO:0000256" key="1">
    <source>
        <dbReference type="ARBA" id="ARBA00006047"/>
    </source>
</evidence>
<name>A0A327K327_9BRAD</name>
<dbReference type="InterPro" id="IPR000811">
    <property type="entry name" value="Glyco_trans_35"/>
</dbReference>
<dbReference type="SUPFAM" id="SSF53756">
    <property type="entry name" value="UDP-Glycosyltransferase/glycogen phosphorylase"/>
    <property type="match status" value="1"/>
</dbReference>
<comment type="catalytic activity">
    <reaction evidence="2">
        <text>[(1-&gt;4)-alpha-D-glucosyl](n) + phosphate = [(1-&gt;4)-alpha-D-glucosyl](n-1) + alpha-D-glucose 1-phosphate</text>
        <dbReference type="Rhea" id="RHEA:41732"/>
        <dbReference type="Rhea" id="RHEA-COMP:9584"/>
        <dbReference type="Rhea" id="RHEA-COMP:9586"/>
        <dbReference type="ChEBI" id="CHEBI:15444"/>
        <dbReference type="ChEBI" id="CHEBI:43474"/>
        <dbReference type="ChEBI" id="CHEBI:58601"/>
        <dbReference type="EC" id="2.4.1.1"/>
    </reaction>
</comment>
<dbReference type="Gene3D" id="3.40.50.2000">
    <property type="entry name" value="Glycogen Phosphorylase B"/>
    <property type="match status" value="1"/>
</dbReference>
<dbReference type="Pfam" id="PF00343">
    <property type="entry name" value="Phosphorylase"/>
    <property type="match status" value="1"/>
</dbReference>
<dbReference type="GO" id="GO:0030170">
    <property type="term" value="F:pyridoxal phosphate binding"/>
    <property type="evidence" value="ECO:0007669"/>
    <property type="project" value="TreeGrafter"/>
</dbReference>
<dbReference type="GO" id="GO:0008184">
    <property type="term" value="F:glycogen phosphorylase activity"/>
    <property type="evidence" value="ECO:0007669"/>
    <property type="project" value="InterPro"/>
</dbReference>
<keyword evidence="2" id="KW-0808">Transferase</keyword>
<proteinExistence type="inferred from homology"/>
<comment type="caution">
    <text evidence="3">The sequence shown here is derived from an EMBL/GenBank/DDBJ whole genome shotgun (WGS) entry which is preliminary data.</text>
</comment>
<evidence type="ECO:0000313" key="4">
    <source>
        <dbReference type="Proteomes" id="UP000249130"/>
    </source>
</evidence>
<dbReference type="PANTHER" id="PTHR11468:SF3">
    <property type="entry name" value="GLYCOGEN PHOSPHORYLASE, LIVER FORM"/>
    <property type="match status" value="1"/>
</dbReference>
<keyword evidence="2" id="KW-0663">Pyridoxal phosphate</keyword>
<accession>A0A327K327</accession>
<dbReference type="Proteomes" id="UP000249130">
    <property type="component" value="Unassembled WGS sequence"/>
</dbReference>
<dbReference type="GO" id="GO:0005980">
    <property type="term" value="P:glycogen catabolic process"/>
    <property type="evidence" value="ECO:0007669"/>
    <property type="project" value="TreeGrafter"/>
</dbReference>
<organism evidence="3 4">
    <name type="scientific">Rhodoplanes roseus</name>
    <dbReference type="NCBI Taxonomy" id="29409"/>
    <lineage>
        <taxon>Bacteria</taxon>
        <taxon>Pseudomonadati</taxon>
        <taxon>Pseudomonadota</taxon>
        <taxon>Alphaproteobacteria</taxon>
        <taxon>Hyphomicrobiales</taxon>
        <taxon>Nitrobacteraceae</taxon>
        <taxon>Rhodoplanes</taxon>
    </lineage>
</organism>
<feature type="non-terminal residue" evidence="3">
    <location>
        <position position="90"/>
    </location>
</feature>
<dbReference type="EC" id="2.4.1.1" evidence="2"/>
<evidence type="ECO:0000313" key="3">
    <source>
        <dbReference type="EMBL" id="RAI32304.1"/>
    </source>
</evidence>
<dbReference type="EMBL" id="NPEX01000811">
    <property type="protein sequence ID" value="RAI32304.1"/>
    <property type="molecule type" value="Genomic_DNA"/>
</dbReference>
<gene>
    <name evidence="3" type="ORF">CH341_32250</name>
</gene>
<evidence type="ECO:0000256" key="2">
    <source>
        <dbReference type="RuleBase" id="RU000587"/>
    </source>
</evidence>
<keyword evidence="2" id="KW-0328">Glycosyltransferase</keyword>
<protein>
    <recommendedName>
        <fullName evidence="2">Alpha-1,4 glucan phosphorylase</fullName>
        <ecNumber evidence="2">2.4.1.1</ecNumber>
    </recommendedName>
</protein>
<keyword evidence="2" id="KW-0119">Carbohydrate metabolism</keyword>
<comment type="function">
    <text evidence="2">Allosteric enzyme that catalyzes the rate-limiting step in glycogen catabolism, the phosphorolytic cleavage of glycogen to produce glucose-1-phosphate, and plays a central role in maintaining cellular and organismal glucose homeostasis.</text>
</comment>
<keyword evidence="4" id="KW-1185">Reference proteome</keyword>
<comment type="cofactor">
    <cofactor evidence="2">
        <name>pyridoxal 5'-phosphate</name>
        <dbReference type="ChEBI" id="CHEBI:597326"/>
    </cofactor>
</comment>
<sequence>MRTAAAAKRTLDLERVRIVDHTNGQGVRMGHLAFVGSHRVNGVSALHADLMKQTVFQDLDSLYPSRILGVTNGVTPRRWLHSCNKPLSDL</sequence>
<dbReference type="AlphaFoldDB" id="A0A327K327"/>
<reference evidence="3 4" key="1">
    <citation type="submission" date="2017-07" db="EMBL/GenBank/DDBJ databases">
        <title>Draft Genome Sequences of Select Purple Nonsulfur Bacteria.</title>
        <authorList>
            <person name="Lasarre B."/>
            <person name="Mckinlay J.B."/>
        </authorList>
    </citation>
    <scope>NUCLEOTIDE SEQUENCE [LARGE SCALE GENOMIC DNA]</scope>
    <source>
        <strain evidence="3 4">DSM 5909</strain>
    </source>
</reference>
<comment type="similarity">
    <text evidence="1 2">Belongs to the glycogen phosphorylase family.</text>
</comment>